<dbReference type="Ensembl" id="ENSLOCT00000010848.1">
    <property type="protein sequence ID" value="ENSLOCP00000010832.1"/>
    <property type="gene ID" value="ENSLOCG00000008898.1"/>
</dbReference>
<name>W5MR23_LEPOC</name>
<dbReference type="GeneTree" id="ENSGT00390000006348"/>
<dbReference type="EMBL" id="AHAT01013727">
    <property type="status" value="NOT_ANNOTATED_CDS"/>
    <property type="molecule type" value="Genomic_DNA"/>
</dbReference>
<dbReference type="CTD" id="4716"/>
<dbReference type="KEGG" id="loc:102682248"/>
<keyword evidence="6" id="KW-0999">Mitochondrion inner membrane</keyword>
<evidence type="ECO:0000256" key="8">
    <source>
        <dbReference type="ARBA" id="ARBA00023128"/>
    </source>
</evidence>
<evidence type="ECO:0000256" key="9">
    <source>
        <dbReference type="ARBA" id="ARBA00023136"/>
    </source>
</evidence>
<dbReference type="OMA" id="KSYRQNC"/>
<evidence type="ECO:0000256" key="7">
    <source>
        <dbReference type="ARBA" id="ARBA00022982"/>
    </source>
</evidence>
<dbReference type="Bgee" id="ENSLOCG00000008898">
    <property type="expression patterns" value="Expressed in heart and 13 other cell types or tissues"/>
</dbReference>
<protein>
    <recommendedName>
        <fullName evidence="3">NADH dehydrogenase [ubiquinone] 1 beta subcomplex subunit 10</fullName>
    </recommendedName>
    <alternativeName>
        <fullName evidence="11">Complex I-PDSW</fullName>
    </alternativeName>
    <alternativeName>
        <fullName evidence="12">NADH-ubiquinone oxidoreductase PDSW subunit</fullName>
    </alternativeName>
</protein>
<dbReference type="GO" id="GO:0005743">
    <property type="term" value="C:mitochondrial inner membrane"/>
    <property type="evidence" value="ECO:0007669"/>
    <property type="project" value="UniProtKB-SubCell"/>
</dbReference>
<evidence type="ECO:0000256" key="4">
    <source>
        <dbReference type="ARBA" id="ARBA00022448"/>
    </source>
</evidence>
<comment type="similarity">
    <text evidence="2">Belongs to the complex I NDUFB10 subunit family.</text>
</comment>
<keyword evidence="5" id="KW-0679">Respiratory chain</keyword>
<accession>W5MR23</accession>
<dbReference type="Proteomes" id="UP000018468">
    <property type="component" value="Linkage group LG13"/>
</dbReference>
<dbReference type="InterPro" id="IPR039993">
    <property type="entry name" value="NDUFB10"/>
</dbReference>
<dbReference type="OrthoDB" id="6017729at2759"/>
<dbReference type="STRING" id="7918.ENSLOCP00000010832"/>
<evidence type="ECO:0000256" key="3">
    <source>
        <dbReference type="ARBA" id="ARBA00014109"/>
    </source>
</evidence>
<dbReference type="PANTHER" id="PTHR13094">
    <property type="entry name" value="NADH-UBIQUINONE OXIDOREDUCTASE PDSW SUBUNIT"/>
    <property type="match status" value="1"/>
</dbReference>
<dbReference type="InterPro" id="IPR019377">
    <property type="entry name" value="NADH_UbQ_OxRdtase_su10"/>
</dbReference>
<comment type="subcellular location">
    <subcellularLocation>
        <location evidence="1">Mitochondrion inner membrane</location>
        <topology evidence="1">Peripheral membrane protein</topology>
        <orientation evidence="1">Matrix side</orientation>
    </subcellularLocation>
</comment>
<keyword evidence="4" id="KW-0813">Transport</keyword>
<reference evidence="13" key="2">
    <citation type="submission" date="2025-08" db="UniProtKB">
        <authorList>
            <consortium name="Ensembl"/>
        </authorList>
    </citation>
    <scope>IDENTIFICATION</scope>
</reference>
<dbReference type="AlphaFoldDB" id="W5MR23"/>
<keyword evidence="8" id="KW-0496">Mitochondrion</keyword>
<keyword evidence="7" id="KW-0249">Electron transport</keyword>
<dbReference type="eggNOG" id="KOG4009">
    <property type="taxonomic scope" value="Eukaryota"/>
</dbReference>
<evidence type="ECO:0000256" key="2">
    <source>
        <dbReference type="ARBA" id="ARBA00008317"/>
    </source>
</evidence>
<dbReference type="PANTHER" id="PTHR13094:SF1">
    <property type="entry name" value="NADH DEHYDROGENASE [UBIQUINONE] 1 BETA SUBCOMPLEX SUBUNIT 10"/>
    <property type="match status" value="1"/>
</dbReference>
<dbReference type="RefSeq" id="XP_006637291.1">
    <property type="nucleotide sequence ID" value="XM_006637228.3"/>
</dbReference>
<dbReference type="GeneID" id="102682248"/>
<reference evidence="13" key="3">
    <citation type="submission" date="2025-09" db="UniProtKB">
        <authorList>
            <consortium name="Ensembl"/>
        </authorList>
    </citation>
    <scope>IDENTIFICATION</scope>
</reference>
<evidence type="ECO:0000256" key="12">
    <source>
        <dbReference type="ARBA" id="ARBA00032549"/>
    </source>
</evidence>
<evidence type="ECO:0000256" key="5">
    <source>
        <dbReference type="ARBA" id="ARBA00022660"/>
    </source>
</evidence>
<keyword evidence="14" id="KW-1185">Reference proteome</keyword>
<evidence type="ECO:0000313" key="13">
    <source>
        <dbReference type="Ensembl" id="ENSLOCP00000010832.1"/>
    </source>
</evidence>
<proteinExistence type="inferred from homology"/>
<dbReference type="GO" id="GO:0045271">
    <property type="term" value="C:respiratory chain complex I"/>
    <property type="evidence" value="ECO:0000318"/>
    <property type="project" value="GO_Central"/>
</dbReference>
<dbReference type="HOGENOM" id="CLU_112615_1_0_1"/>
<dbReference type="InParanoid" id="W5MR23"/>
<sequence length="174" mass="21089">MPDDWDKDVYPQPPRRTPVVNKQTILPNPLDYAMKIFYYAVDKPITVLREWMDHLHTRQTFYYYHRQYRRVPDMTECQQGDYLCYYEADMQWKRDCMVDEEIVKVMQERLSACQQWEGKSYRQNCAKQLQQFTEVANAFQSRYGDLGAYGNARKCLMKQKHKMIEERRKQATEA</sequence>
<dbReference type="Pfam" id="PF10249">
    <property type="entry name" value="NDUFB10"/>
    <property type="match status" value="1"/>
</dbReference>
<evidence type="ECO:0000256" key="10">
    <source>
        <dbReference type="ARBA" id="ARBA00024857"/>
    </source>
</evidence>
<evidence type="ECO:0000256" key="1">
    <source>
        <dbReference type="ARBA" id="ARBA00004443"/>
    </source>
</evidence>
<reference evidence="14" key="1">
    <citation type="submission" date="2011-12" db="EMBL/GenBank/DDBJ databases">
        <title>The Draft Genome of Lepisosteus oculatus.</title>
        <authorList>
            <consortium name="The Broad Institute Genome Assembly &amp; Analysis Group"/>
            <consortium name="Computational R&amp;D Group"/>
            <consortium name="and Sequencing Platform"/>
            <person name="Di Palma F."/>
            <person name="Alfoldi J."/>
            <person name="Johnson J."/>
            <person name="Berlin A."/>
            <person name="Gnerre S."/>
            <person name="Jaffe D."/>
            <person name="MacCallum I."/>
            <person name="Young S."/>
            <person name="Walker B.J."/>
            <person name="Lander E.S."/>
            <person name="Lindblad-Toh K."/>
        </authorList>
    </citation>
    <scope>NUCLEOTIDE SEQUENCE [LARGE SCALE GENOMIC DNA]</scope>
</reference>
<comment type="function">
    <text evidence="10">Accessory subunit that is involved in the functional assembly of the mitochondrial respiratory chain complex I. Complex I has an NADH dehydrogenase activity with ubiquinone as an immediate electron acceptor and mediates the transfer of electrons from NADH to the respiratory chain.</text>
</comment>
<evidence type="ECO:0000313" key="14">
    <source>
        <dbReference type="Proteomes" id="UP000018468"/>
    </source>
</evidence>
<evidence type="ECO:0000256" key="11">
    <source>
        <dbReference type="ARBA" id="ARBA00030372"/>
    </source>
</evidence>
<evidence type="ECO:0000256" key="6">
    <source>
        <dbReference type="ARBA" id="ARBA00022792"/>
    </source>
</evidence>
<keyword evidence="9" id="KW-0472">Membrane</keyword>
<organism evidence="13 14">
    <name type="scientific">Lepisosteus oculatus</name>
    <name type="common">Spotted gar</name>
    <dbReference type="NCBI Taxonomy" id="7918"/>
    <lineage>
        <taxon>Eukaryota</taxon>
        <taxon>Metazoa</taxon>
        <taxon>Chordata</taxon>
        <taxon>Craniata</taxon>
        <taxon>Vertebrata</taxon>
        <taxon>Euteleostomi</taxon>
        <taxon>Actinopterygii</taxon>
        <taxon>Neopterygii</taxon>
        <taxon>Holostei</taxon>
        <taxon>Semionotiformes</taxon>
        <taxon>Lepisosteidae</taxon>
        <taxon>Lepisosteus</taxon>
    </lineage>
</organism>